<proteinExistence type="predicted"/>
<comment type="caution">
    <text evidence="4">The sequence shown here is derived from an EMBL/GenBank/DDBJ whole genome shotgun (WGS) entry which is preliminary data.</text>
</comment>
<feature type="coiled-coil region" evidence="2">
    <location>
        <begin position="18"/>
        <end position="48"/>
    </location>
</feature>
<feature type="modified residue" description="4-aspartylphosphate" evidence="1">
    <location>
        <position position="56"/>
    </location>
</feature>
<evidence type="ECO:0000313" key="5">
    <source>
        <dbReference type="Proteomes" id="UP001177935"/>
    </source>
</evidence>
<sequence>MPKFLVVDDDMKRRKYIINILTQELGILESSIDEADNKQSARAKLKQQFYVAVFLDMALPLFEDSDSPDPSAGASILNEITKGRLKKPNKIIGFTALKENIESYKSNFTKLGFDLHLSTPGNYAWLYELKDQIIYAIKSVSDVRHSEKELAIVTVHGINTYGNWQEELISKYENSSNKSISHLPFKCIGIDFFTFALPHKRKIIVDRLVHDLKFWLEQNKAKRIICFSHSFGTYVLIKALEQLDPKLLEPLSTIVLSGSVLKEDYNFKPILTSTDSIIINDIAKNDFPLLISKSLILGTGMGGRVGFKGLNSDRLIQRFFDGGHSRFFDDEQIFINEYWYPVFSTDYSPQALNLCEKYGLLDNVLNGLAKLSSKIKLSYYAMFLYCLYLLINKFV</sequence>
<evidence type="ECO:0000256" key="1">
    <source>
        <dbReference type="PROSITE-ProRule" id="PRU00169"/>
    </source>
</evidence>
<feature type="domain" description="Response regulatory" evidence="3">
    <location>
        <begin position="3"/>
        <end position="134"/>
    </location>
</feature>
<protein>
    <submittedName>
        <fullName evidence="4">Response regulator</fullName>
    </submittedName>
</protein>
<dbReference type="PROSITE" id="PS50110">
    <property type="entry name" value="RESPONSE_REGULATORY"/>
    <property type="match status" value="1"/>
</dbReference>
<dbReference type="Proteomes" id="UP001177935">
    <property type="component" value="Unassembled WGS sequence"/>
</dbReference>
<evidence type="ECO:0000313" key="4">
    <source>
        <dbReference type="EMBL" id="MDP2501221.1"/>
    </source>
</evidence>
<dbReference type="SUPFAM" id="SSF52172">
    <property type="entry name" value="CheY-like"/>
    <property type="match status" value="1"/>
</dbReference>
<organism evidence="4 5">
    <name type="scientific">Vibrio splendidus</name>
    <dbReference type="NCBI Taxonomy" id="29497"/>
    <lineage>
        <taxon>Bacteria</taxon>
        <taxon>Pseudomonadati</taxon>
        <taxon>Pseudomonadota</taxon>
        <taxon>Gammaproteobacteria</taxon>
        <taxon>Vibrionales</taxon>
        <taxon>Vibrionaceae</taxon>
        <taxon>Vibrio</taxon>
    </lineage>
</organism>
<gene>
    <name evidence="4" type="ORF">Q8W42_10920</name>
</gene>
<keyword evidence="1" id="KW-0597">Phosphoprotein</keyword>
<dbReference type="EMBL" id="JAUYVL010000004">
    <property type="protein sequence ID" value="MDP2501221.1"/>
    <property type="molecule type" value="Genomic_DNA"/>
</dbReference>
<dbReference type="InterPro" id="IPR011006">
    <property type="entry name" value="CheY-like_superfamily"/>
</dbReference>
<reference evidence="4" key="1">
    <citation type="submission" date="2023-07" db="EMBL/GenBank/DDBJ databases">
        <title>Genome content predicts the carbon catabolic preferences of heterotrophic bacteria.</title>
        <authorList>
            <person name="Gralka M."/>
        </authorList>
    </citation>
    <scope>NUCLEOTIDE SEQUENCE</scope>
    <source>
        <strain evidence="4">6E02</strain>
    </source>
</reference>
<dbReference type="GO" id="GO:0000160">
    <property type="term" value="P:phosphorelay signal transduction system"/>
    <property type="evidence" value="ECO:0007669"/>
    <property type="project" value="InterPro"/>
</dbReference>
<evidence type="ECO:0000256" key="2">
    <source>
        <dbReference type="SAM" id="Coils"/>
    </source>
</evidence>
<dbReference type="AlphaFoldDB" id="A0AB35MXC7"/>
<dbReference type="Gene3D" id="3.40.50.2300">
    <property type="match status" value="1"/>
</dbReference>
<dbReference type="RefSeq" id="WP_102562097.1">
    <property type="nucleotide sequence ID" value="NZ_CAWNUI010000092.1"/>
</dbReference>
<evidence type="ECO:0000259" key="3">
    <source>
        <dbReference type="PROSITE" id="PS50110"/>
    </source>
</evidence>
<dbReference type="InterPro" id="IPR029058">
    <property type="entry name" value="AB_hydrolase_fold"/>
</dbReference>
<dbReference type="InterPro" id="IPR001789">
    <property type="entry name" value="Sig_transdc_resp-reg_receiver"/>
</dbReference>
<name>A0AB35MXC7_VIBSP</name>
<dbReference type="SUPFAM" id="SSF53474">
    <property type="entry name" value="alpha/beta-Hydrolases"/>
    <property type="match status" value="1"/>
</dbReference>
<keyword evidence="2" id="KW-0175">Coiled coil</keyword>
<accession>A0AB35MXC7</accession>